<evidence type="ECO:0000256" key="1">
    <source>
        <dbReference type="SAM" id="MobiDB-lite"/>
    </source>
</evidence>
<protein>
    <submittedName>
        <fullName evidence="2">Uncharacterized protein</fullName>
    </submittedName>
</protein>
<gene>
    <name evidence="2" type="ORF">K0M31_006796</name>
</gene>
<feature type="region of interest" description="Disordered" evidence="1">
    <location>
        <begin position="203"/>
        <end position="224"/>
    </location>
</feature>
<feature type="compositionally biased region" description="Basic and acidic residues" evidence="1">
    <location>
        <begin position="203"/>
        <end position="218"/>
    </location>
</feature>
<organism evidence="2 3">
    <name type="scientific">Melipona bicolor</name>
    <dbReference type="NCBI Taxonomy" id="60889"/>
    <lineage>
        <taxon>Eukaryota</taxon>
        <taxon>Metazoa</taxon>
        <taxon>Ecdysozoa</taxon>
        <taxon>Arthropoda</taxon>
        <taxon>Hexapoda</taxon>
        <taxon>Insecta</taxon>
        <taxon>Pterygota</taxon>
        <taxon>Neoptera</taxon>
        <taxon>Endopterygota</taxon>
        <taxon>Hymenoptera</taxon>
        <taxon>Apocrita</taxon>
        <taxon>Aculeata</taxon>
        <taxon>Apoidea</taxon>
        <taxon>Anthophila</taxon>
        <taxon>Apidae</taxon>
        <taxon>Melipona</taxon>
    </lineage>
</organism>
<proteinExistence type="predicted"/>
<comment type="caution">
    <text evidence="2">The sequence shown here is derived from an EMBL/GenBank/DDBJ whole genome shotgun (WGS) entry which is preliminary data.</text>
</comment>
<evidence type="ECO:0000313" key="3">
    <source>
        <dbReference type="Proteomes" id="UP001177670"/>
    </source>
</evidence>
<dbReference type="Proteomes" id="UP001177670">
    <property type="component" value="Unassembled WGS sequence"/>
</dbReference>
<evidence type="ECO:0000313" key="2">
    <source>
        <dbReference type="EMBL" id="KAK1124441.1"/>
    </source>
</evidence>
<dbReference type="EMBL" id="JAHYIQ010000018">
    <property type="protein sequence ID" value="KAK1124441.1"/>
    <property type="molecule type" value="Genomic_DNA"/>
</dbReference>
<sequence>MAIYKIRNFRVEDRIESNHLPLCVEVEEQNMGRQGSRQEGKKRIIVRWDTEAIERYRNSTGDQEFRAEGIERKWQELKEVVKGAMVTKIIKAEEGKLDTHKWWDQDCKRQKRQVKKAFKKRKDSKAPKEEFTQKKKELRQMVEKKKEKRRGRIWEEANRAKSQSEVWKFINMQRRRRREVESKITKEEWINHFIKELGGVKWNEEGRSRGENNKEVEQKCGYTA</sequence>
<keyword evidence="3" id="KW-1185">Reference proteome</keyword>
<reference evidence="2" key="1">
    <citation type="submission" date="2021-10" db="EMBL/GenBank/DDBJ databases">
        <title>Melipona bicolor Genome sequencing and assembly.</title>
        <authorList>
            <person name="Araujo N.S."/>
            <person name="Arias M.C."/>
        </authorList>
    </citation>
    <scope>NUCLEOTIDE SEQUENCE</scope>
    <source>
        <strain evidence="2">USP_2M_L1-L4_2017</strain>
        <tissue evidence="2">Whole body</tissue>
    </source>
</reference>
<accession>A0AA40KLB8</accession>
<name>A0AA40KLB8_9HYME</name>
<dbReference type="AlphaFoldDB" id="A0AA40KLB8"/>